<evidence type="ECO:0008006" key="3">
    <source>
        <dbReference type="Google" id="ProtNLM"/>
    </source>
</evidence>
<name>A0A917QM68_9NOCA</name>
<dbReference type="EMBL" id="BMMW01000003">
    <property type="protein sequence ID" value="GGK57490.1"/>
    <property type="molecule type" value="Genomic_DNA"/>
</dbReference>
<gene>
    <name evidence="1" type="ORF">GCM10011591_32050</name>
</gene>
<dbReference type="InterPro" id="IPR010310">
    <property type="entry name" value="T7SS_ESAT-6-like"/>
</dbReference>
<dbReference type="RefSeq" id="WP_188829812.1">
    <property type="nucleotide sequence ID" value="NZ_BMMW01000003.1"/>
</dbReference>
<dbReference type="Proteomes" id="UP000612956">
    <property type="component" value="Unassembled WGS sequence"/>
</dbReference>
<reference evidence="1" key="1">
    <citation type="journal article" date="2014" name="Int. J. Syst. Evol. Microbiol.">
        <title>Complete genome sequence of Corynebacterium casei LMG S-19264T (=DSM 44701T), isolated from a smear-ripened cheese.</title>
        <authorList>
            <consortium name="US DOE Joint Genome Institute (JGI-PGF)"/>
            <person name="Walter F."/>
            <person name="Albersmeier A."/>
            <person name="Kalinowski J."/>
            <person name="Ruckert C."/>
        </authorList>
    </citation>
    <scope>NUCLEOTIDE SEQUENCE</scope>
    <source>
        <strain evidence="1">CGMCC 4.7278</strain>
    </source>
</reference>
<keyword evidence="2" id="KW-1185">Reference proteome</keyword>
<protein>
    <recommendedName>
        <fullName evidence="3">WXG100 family type VII secretion target</fullName>
    </recommendedName>
</protein>
<accession>A0A917QM68</accession>
<dbReference type="InterPro" id="IPR036689">
    <property type="entry name" value="ESAT-6-like_sf"/>
</dbReference>
<evidence type="ECO:0000313" key="2">
    <source>
        <dbReference type="Proteomes" id="UP000612956"/>
    </source>
</evidence>
<dbReference type="SUPFAM" id="SSF140453">
    <property type="entry name" value="EsxAB dimer-like"/>
    <property type="match status" value="1"/>
</dbReference>
<reference evidence="1" key="2">
    <citation type="submission" date="2020-09" db="EMBL/GenBank/DDBJ databases">
        <authorList>
            <person name="Sun Q."/>
            <person name="Zhou Y."/>
        </authorList>
    </citation>
    <scope>NUCLEOTIDE SEQUENCE</scope>
    <source>
        <strain evidence="1">CGMCC 4.7278</strain>
    </source>
</reference>
<proteinExistence type="predicted"/>
<dbReference type="Gene3D" id="1.10.287.1060">
    <property type="entry name" value="ESAT-6-like"/>
    <property type="match status" value="1"/>
</dbReference>
<organism evidence="1 2">
    <name type="scientific">Nocardia camponoti</name>
    <dbReference type="NCBI Taxonomy" id="1616106"/>
    <lineage>
        <taxon>Bacteria</taxon>
        <taxon>Bacillati</taxon>
        <taxon>Actinomycetota</taxon>
        <taxon>Actinomycetes</taxon>
        <taxon>Mycobacteriales</taxon>
        <taxon>Nocardiaceae</taxon>
        <taxon>Nocardia</taxon>
    </lineage>
</organism>
<dbReference type="AlphaFoldDB" id="A0A917QM68"/>
<comment type="caution">
    <text evidence="1">The sequence shown here is derived from an EMBL/GenBank/DDBJ whole genome shotgun (WGS) entry which is preliminary data.</text>
</comment>
<dbReference type="Pfam" id="PF06013">
    <property type="entry name" value="WXG100"/>
    <property type="match status" value="1"/>
</dbReference>
<sequence length="111" mass="11380">MPPQGPVGVEAGGIDKVVSHLETTIAALRKSVNEIDESAKAVLRGWKGDASDEFVKVAEAWNKESDDLNKQFDLFTAAVGSGKSTIVNMDGQGLSGGGAAAPSAGSHTNLV</sequence>
<evidence type="ECO:0000313" key="1">
    <source>
        <dbReference type="EMBL" id="GGK57490.1"/>
    </source>
</evidence>